<proteinExistence type="predicted"/>
<dbReference type="Proteomes" id="UP001548189">
    <property type="component" value="Unassembled WGS sequence"/>
</dbReference>
<dbReference type="EMBL" id="JBEVCJ010000013">
    <property type="protein sequence ID" value="MET1255832.1"/>
    <property type="molecule type" value="Genomic_DNA"/>
</dbReference>
<accession>A0ABV2BWA2</accession>
<comment type="caution">
    <text evidence="1">The sequence shown here is derived from an EMBL/GenBank/DDBJ whole genome shotgun (WGS) entry which is preliminary data.</text>
</comment>
<name>A0ABV2BWA2_9GAMM</name>
<protein>
    <submittedName>
        <fullName evidence="1">Uncharacterized protein</fullName>
    </submittedName>
</protein>
<sequence>MRLLNPLFLIILLTCPLLSFSETNDDLIRPSVEKKTLFYRDSRHDFYDTTFEAMSAHVCDVHIRENYDVNASSSFVGCDKPHIRHVTEGSTWYSMRYQHTNSGIIFDSLQGKGKKTKSNLHQSN</sequence>
<evidence type="ECO:0000313" key="1">
    <source>
        <dbReference type="EMBL" id="MET1255832.1"/>
    </source>
</evidence>
<keyword evidence="2" id="KW-1185">Reference proteome</keyword>
<reference evidence="1 2" key="1">
    <citation type="submission" date="2024-06" db="EMBL/GenBank/DDBJ databases">
        <authorList>
            <person name="Li F."/>
        </authorList>
    </citation>
    <scope>NUCLEOTIDE SEQUENCE [LARGE SCALE GENOMIC DNA]</scope>
    <source>
        <strain evidence="1 2">GXAS 311</strain>
    </source>
</reference>
<organism evidence="1 2">
    <name type="scientific">Aliikangiella maris</name>
    <dbReference type="NCBI Taxonomy" id="3162458"/>
    <lineage>
        <taxon>Bacteria</taxon>
        <taxon>Pseudomonadati</taxon>
        <taxon>Pseudomonadota</taxon>
        <taxon>Gammaproteobacteria</taxon>
        <taxon>Oceanospirillales</taxon>
        <taxon>Pleioneaceae</taxon>
        <taxon>Aliikangiella</taxon>
    </lineage>
</organism>
<gene>
    <name evidence="1" type="ORF">ABVT43_11900</name>
</gene>
<evidence type="ECO:0000313" key="2">
    <source>
        <dbReference type="Proteomes" id="UP001548189"/>
    </source>
</evidence>